<evidence type="ECO:0000313" key="3">
    <source>
        <dbReference type="Proteomes" id="UP000018144"/>
    </source>
</evidence>
<evidence type="ECO:0000256" key="1">
    <source>
        <dbReference type="SAM" id="MobiDB-lite"/>
    </source>
</evidence>
<dbReference type="Proteomes" id="UP000018144">
    <property type="component" value="Unassembled WGS sequence"/>
</dbReference>
<dbReference type="AlphaFoldDB" id="U4KUK5"/>
<evidence type="ECO:0000313" key="2">
    <source>
        <dbReference type="EMBL" id="CCX04752.1"/>
    </source>
</evidence>
<reference evidence="2 3" key="1">
    <citation type="journal article" date="2013" name="PLoS Genet.">
        <title>The genome and development-dependent transcriptomes of Pyronema confluens: a window into fungal evolution.</title>
        <authorList>
            <person name="Traeger S."/>
            <person name="Altegoer F."/>
            <person name="Freitag M."/>
            <person name="Gabaldon T."/>
            <person name="Kempken F."/>
            <person name="Kumar A."/>
            <person name="Marcet-Houben M."/>
            <person name="Poggeler S."/>
            <person name="Stajich J.E."/>
            <person name="Nowrousian M."/>
        </authorList>
    </citation>
    <scope>NUCLEOTIDE SEQUENCE [LARGE SCALE GENOMIC DNA]</scope>
    <source>
        <strain evidence="3">CBS 100304</strain>
        <tissue evidence="2">Vegetative mycelium</tissue>
    </source>
</reference>
<accession>U4KUK5</accession>
<feature type="region of interest" description="Disordered" evidence="1">
    <location>
        <begin position="1"/>
        <end position="88"/>
    </location>
</feature>
<keyword evidence="3" id="KW-1185">Reference proteome</keyword>
<dbReference type="EMBL" id="HF935217">
    <property type="protein sequence ID" value="CCX04752.1"/>
    <property type="molecule type" value="Genomic_DNA"/>
</dbReference>
<feature type="compositionally biased region" description="Basic and acidic residues" evidence="1">
    <location>
        <begin position="23"/>
        <end position="56"/>
    </location>
</feature>
<sequence length="88" mass="9516">MSDQQNRNLPNIPKAPKMSGPGKQEDVDWSKIPKDTKTTTDIGGKDDPGRLAERKMAARAAKHPGGGSHYGGDNENPYENLQDEAGLD</sequence>
<organism evidence="2 3">
    <name type="scientific">Pyronema omphalodes (strain CBS 100304)</name>
    <name type="common">Pyronema confluens</name>
    <dbReference type="NCBI Taxonomy" id="1076935"/>
    <lineage>
        <taxon>Eukaryota</taxon>
        <taxon>Fungi</taxon>
        <taxon>Dikarya</taxon>
        <taxon>Ascomycota</taxon>
        <taxon>Pezizomycotina</taxon>
        <taxon>Pezizomycetes</taxon>
        <taxon>Pezizales</taxon>
        <taxon>Pyronemataceae</taxon>
        <taxon>Pyronema</taxon>
    </lineage>
</organism>
<name>U4KUK5_PYROM</name>
<proteinExistence type="predicted"/>
<gene>
    <name evidence="2" type="ORF">PCON_03643</name>
</gene>
<protein>
    <submittedName>
        <fullName evidence="2">Uncharacterized protein</fullName>
    </submittedName>
</protein>